<evidence type="ECO:0000313" key="3">
    <source>
        <dbReference type="EMBL" id="PLW45915.1"/>
    </source>
</evidence>
<dbReference type="AlphaFoldDB" id="A0A2N5V7D6"/>
<evidence type="ECO:0000256" key="1">
    <source>
        <dbReference type="SAM" id="MobiDB-lite"/>
    </source>
</evidence>
<sequence length="588" mass="66386">MLHNRNPPHLIKSEHGKILHICDCIQQIGWTPKKFLYFFLKNKNIAVATQRGYWGTATGWTSTEHLLDSIRRLTHKTVAGKALWRAYILKEAQLCVNAELVNRSKSAKGTFYSSTNIGEEFFESKLEYGKKTSALDDHDDSHSDHSDDSEEEVNFDISESPTVECGRVQLESARVEKRMKRSKVMAKTMVSMIAFGHNRRCNALQVWNSVVFLACGVTERMHSYFHHIGLCMSQKTAHKALASIGKTAKESLASAMSLTSRKPLSPLICIDNIDFQEKKHAISPENTSHMFHGTWGYINTINKELLKDFDPDDFSLQRYKEAIKQAETMEITPAMFIPTFEQSLHFSQVIKSQLACVMLGYLTTETDKNGTIPLDPPPIDQLKAEKPNLQMLKLMIASNNSAEGIGQVLDDIIWQTSLTEEQYHSELQILEGDLGTVLNLESLRSQRKPSRHVESSLAITFMLLGASHTLWNVSQAVYLLHFGDTSNREDLGAWSTLEALGIPSDRPLAKNDFTLMLDNMQKVHEVMLIHCLLVVMGAPQTNLPNAKMKLSSKEIQEVVDKCYNWFFSPKSLEKASKLSSPKLKNLLL</sequence>
<organism evidence="3 4">
    <name type="scientific">Puccinia coronata f. sp. avenae</name>
    <dbReference type="NCBI Taxonomy" id="200324"/>
    <lineage>
        <taxon>Eukaryota</taxon>
        <taxon>Fungi</taxon>
        <taxon>Dikarya</taxon>
        <taxon>Basidiomycota</taxon>
        <taxon>Pucciniomycotina</taxon>
        <taxon>Pucciniomycetes</taxon>
        <taxon>Pucciniales</taxon>
        <taxon>Pucciniaceae</taxon>
        <taxon>Puccinia</taxon>
    </lineage>
</organism>
<dbReference type="Pfam" id="PF20231">
    <property type="entry name" value="DUF6589"/>
    <property type="match status" value="1"/>
</dbReference>
<name>A0A2N5V7D6_9BASI</name>
<gene>
    <name evidence="3" type="ORF">PCASD_08636</name>
</gene>
<evidence type="ECO:0000313" key="4">
    <source>
        <dbReference type="Proteomes" id="UP000235392"/>
    </source>
</evidence>
<protein>
    <recommendedName>
        <fullName evidence="2">DUF6589 domain-containing protein</fullName>
    </recommendedName>
</protein>
<accession>A0A2N5V7D6</accession>
<reference evidence="3 4" key="1">
    <citation type="submission" date="2017-11" db="EMBL/GenBank/DDBJ databases">
        <title>De novo assembly and phasing of dikaryotic genomes from two isolates of Puccinia coronata f. sp. avenae, the causal agent of oat crown rust.</title>
        <authorList>
            <person name="Miller M.E."/>
            <person name="Zhang Y."/>
            <person name="Omidvar V."/>
            <person name="Sperschneider J."/>
            <person name="Schwessinger B."/>
            <person name="Raley C."/>
            <person name="Palmer J.M."/>
            <person name="Garnica D."/>
            <person name="Upadhyaya N."/>
            <person name="Rathjen J."/>
            <person name="Taylor J.M."/>
            <person name="Park R.F."/>
            <person name="Dodds P.N."/>
            <person name="Hirsch C.D."/>
            <person name="Kianian S.F."/>
            <person name="Figueroa M."/>
        </authorList>
    </citation>
    <scope>NUCLEOTIDE SEQUENCE [LARGE SCALE GENOMIC DNA]</scope>
    <source>
        <strain evidence="3">12SD80</strain>
    </source>
</reference>
<dbReference type="EMBL" id="PGCI01000044">
    <property type="protein sequence ID" value="PLW45915.1"/>
    <property type="molecule type" value="Genomic_DNA"/>
</dbReference>
<dbReference type="Proteomes" id="UP000235392">
    <property type="component" value="Unassembled WGS sequence"/>
</dbReference>
<feature type="region of interest" description="Disordered" evidence="1">
    <location>
        <begin position="133"/>
        <end position="156"/>
    </location>
</feature>
<dbReference type="InterPro" id="IPR046496">
    <property type="entry name" value="DUF6589"/>
</dbReference>
<comment type="caution">
    <text evidence="3">The sequence shown here is derived from an EMBL/GenBank/DDBJ whole genome shotgun (WGS) entry which is preliminary data.</text>
</comment>
<proteinExistence type="predicted"/>
<feature type="compositionally biased region" description="Basic and acidic residues" evidence="1">
    <location>
        <begin position="133"/>
        <end position="146"/>
    </location>
</feature>
<feature type="domain" description="DUF6589" evidence="2">
    <location>
        <begin position="329"/>
        <end position="578"/>
    </location>
</feature>
<evidence type="ECO:0000259" key="2">
    <source>
        <dbReference type="Pfam" id="PF20231"/>
    </source>
</evidence>